<comment type="pathway">
    <text evidence="5">Carbohydrate biosynthesis; dTDP-L-rhamnose biosynthesis.</text>
</comment>
<dbReference type="NCBIfam" id="TIGR01221">
    <property type="entry name" value="rmlC"/>
    <property type="match status" value="1"/>
</dbReference>
<dbReference type="InterPro" id="IPR000888">
    <property type="entry name" value="RmlC-like"/>
</dbReference>
<dbReference type="PANTHER" id="PTHR21047:SF2">
    <property type="entry name" value="THYMIDINE DIPHOSPHO-4-KETO-RHAMNOSE 3,5-EPIMERASE"/>
    <property type="match status" value="1"/>
</dbReference>
<dbReference type="SUPFAM" id="SSF51182">
    <property type="entry name" value="RmlC-like cupins"/>
    <property type="match status" value="1"/>
</dbReference>
<keyword evidence="7" id="KW-1185">Reference proteome</keyword>
<evidence type="ECO:0000256" key="3">
    <source>
        <dbReference type="ARBA" id="ARBA00012098"/>
    </source>
</evidence>
<dbReference type="GO" id="GO:0008830">
    <property type="term" value="F:dTDP-4-dehydrorhamnose 3,5-epimerase activity"/>
    <property type="evidence" value="ECO:0007669"/>
    <property type="project" value="UniProtKB-EC"/>
</dbReference>
<comment type="subunit">
    <text evidence="5">Homodimer.</text>
</comment>
<protein>
    <recommendedName>
        <fullName evidence="4 5">dTDP-4-dehydrorhamnose 3,5-epimerase</fullName>
        <ecNumber evidence="3 5">5.1.3.13</ecNumber>
    </recommendedName>
    <alternativeName>
        <fullName evidence="5">Thymidine diphospho-4-keto-rhamnose 3,5-epimerase</fullName>
    </alternativeName>
</protein>
<dbReference type="Gene3D" id="2.60.120.10">
    <property type="entry name" value="Jelly Rolls"/>
    <property type="match status" value="1"/>
</dbReference>
<dbReference type="Pfam" id="PF00908">
    <property type="entry name" value="dTDP_sugar_isom"/>
    <property type="match status" value="1"/>
</dbReference>
<gene>
    <name evidence="6" type="primary">rfbC</name>
    <name evidence="6" type="ORF">ACFP58_03220</name>
</gene>
<comment type="function">
    <text evidence="2 5">Catalyzes the epimerization of the C3' and C5'positions of dTDP-6-deoxy-D-xylo-4-hexulose, forming dTDP-6-deoxy-L-lyxo-4-hexulose.</text>
</comment>
<evidence type="ECO:0000256" key="4">
    <source>
        <dbReference type="ARBA" id="ARBA00019595"/>
    </source>
</evidence>
<keyword evidence="5 6" id="KW-0413">Isomerase</keyword>
<comment type="catalytic activity">
    <reaction evidence="1 5">
        <text>dTDP-4-dehydro-6-deoxy-alpha-D-glucose = dTDP-4-dehydro-beta-L-rhamnose</text>
        <dbReference type="Rhea" id="RHEA:16969"/>
        <dbReference type="ChEBI" id="CHEBI:57649"/>
        <dbReference type="ChEBI" id="CHEBI:62830"/>
        <dbReference type="EC" id="5.1.3.13"/>
    </reaction>
</comment>
<evidence type="ECO:0000256" key="2">
    <source>
        <dbReference type="ARBA" id="ARBA00001997"/>
    </source>
</evidence>
<dbReference type="PANTHER" id="PTHR21047">
    <property type="entry name" value="DTDP-6-DEOXY-D-GLUCOSE-3,5 EPIMERASE"/>
    <property type="match status" value="1"/>
</dbReference>
<name>A0ABW1W496_9GAMM</name>
<accession>A0ABW1W496</accession>
<evidence type="ECO:0000313" key="7">
    <source>
        <dbReference type="Proteomes" id="UP001596264"/>
    </source>
</evidence>
<dbReference type="EMBL" id="JBHSTZ010000008">
    <property type="protein sequence ID" value="MFC6380488.1"/>
    <property type="molecule type" value="Genomic_DNA"/>
</dbReference>
<proteinExistence type="inferred from homology"/>
<organism evidence="6 7">
    <name type="scientific">Psychrobacter glacincola</name>
    <dbReference type="NCBI Taxonomy" id="56810"/>
    <lineage>
        <taxon>Bacteria</taxon>
        <taxon>Pseudomonadati</taxon>
        <taxon>Pseudomonadota</taxon>
        <taxon>Gammaproteobacteria</taxon>
        <taxon>Moraxellales</taxon>
        <taxon>Moraxellaceae</taxon>
        <taxon>Psychrobacter</taxon>
    </lineage>
</organism>
<reference evidence="7" key="1">
    <citation type="journal article" date="2019" name="Int. J. Syst. Evol. Microbiol.">
        <title>The Global Catalogue of Microorganisms (GCM) 10K type strain sequencing project: providing services to taxonomists for standard genome sequencing and annotation.</title>
        <authorList>
            <consortium name="The Broad Institute Genomics Platform"/>
            <consortium name="The Broad Institute Genome Sequencing Center for Infectious Disease"/>
            <person name="Wu L."/>
            <person name="Ma J."/>
        </authorList>
    </citation>
    <scope>NUCLEOTIDE SEQUENCE [LARGE SCALE GENOMIC DNA]</scope>
    <source>
        <strain evidence="7">CCM 2050</strain>
    </source>
</reference>
<dbReference type="EC" id="5.1.3.13" evidence="3 5"/>
<sequence>MQIINTKIADVKIIEPDVYGDDRGFFLETFSEERYRQALGIEASFVQDNHSRSQQHVLRGLHFQTDHPQGKLVRTVTGEIFDVAVDIRPKSPTFQQWVGVLLSASNKRQLWIPAGLAHGFVVLSEHADFEYKCTEYYDPSSEQCIIWNDPDIDIQWPIEHPILSEKDKQGKRLADWLDEIDL</sequence>
<dbReference type="CDD" id="cd00438">
    <property type="entry name" value="cupin_RmlC"/>
    <property type="match status" value="1"/>
</dbReference>
<evidence type="ECO:0000256" key="1">
    <source>
        <dbReference type="ARBA" id="ARBA00001298"/>
    </source>
</evidence>
<dbReference type="InterPro" id="IPR014710">
    <property type="entry name" value="RmlC-like_jellyroll"/>
</dbReference>
<dbReference type="InterPro" id="IPR011051">
    <property type="entry name" value="RmlC_Cupin_sf"/>
</dbReference>
<evidence type="ECO:0000256" key="5">
    <source>
        <dbReference type="RuleBase" id="RU364069"/>
    </source>
</evidence>
<dbReference type="RefSeq" id="WP_201563579.1">
    <property type="nucleotide sequence ID" value="NZ_CAJGZK010000015.1"/>
</dbReference>
<comment type="caution">
    <text evidence="6">The sequence shown here is derived from an EMBL/GenBank/DDBJ whole genome shotgun (WGS) entry which is preliminary data.</text>
</comment>
<evidence type="ECO:0000313" key="6">
    <source>
        <dbReference type="EMBL" id="MFC6380488.1"/>
    </source>
</evidence>
<dbReference type="Proteomes" id="UP001596264">
    <property type="component" value="Unassembled WGS sequence"/>
</dbReference>
<comment type="similarity">
    <text evidence="5">Belongs to the dTDP-4-dehydrorhamnose 3,5-epimerase family.</text>
</comment>